<dbReference type="PANTHER" id="PTHR30093">
    <property type="entry name" value="GENERAL SECRETION PATHWAY PROTEIN G"/>
    <property type="match status" value="1"/>
</dbReference>
<name>A0ABT7LDG4_9BURK</name>
<dbReference type="Pfam" id="PF00114">
    <property type="entry name" value="Pilin"/>
    <property type="match status" value="1"/>
</dbReference>
<dbReference type="InterPro" id="IPR045584">
    <property type="entry name" value="Pilin-like"/>
</dbReference>
<organism evidence="9 10">
    <name type="scientific">Roseateles subflavus</name>
    <dbReference type="NCBI Taxonomy" id="3053353"/>
    <lineage>
        <taxon>Bacteria</taxon>
        <taxon>Pseudomonadati</taxon>
        <taxon>Pseudomonadota</taxon>
        <taxon>Betaproteobacteria</taxon>
        <taxon>Burkholderiales</taxon>
        <taxon>Sphaerotilaceae</taxon>
        <taxon>Roseateles</taxon>
    </lineage>
</organism>
<comment type="subcellular location">
    <subcellularLocation>
        <location evidence="1">Membrane</location>
        <topology evidence="1">Single-pass membrane protein</topology>
    </subcellularLocation>
</comment>
<dbReference type="InterPro" id="IPR001082">
    <property type="entry name" value="Pilin"/>
</dbReference>
<dbReference type="PROSITE" id="PS00409">
    <property type="entry name" value="PROKAR_NTER_METHYL"/>
    <property type="match status" value="1"/>
</dbReference>
<dbReference type="RefSeq" id="WP_285981025.1">
    <property type="nucleotide sequence ID" value="NZ_JASVDS010000001.1"/>
</dbReference>
<keyword evidence="10" id="KW-1185">Reference proteome</keyword>
<evidence type="ECO:0000256" key="5">
    <source>
        <dbReference type="ARBA" id="ARBA00022989"/>
    </source>
</evidence>
<evidence type="ECO:0000256" key="3">
    <source>
        <dbReference type="ARBA" id="ARBA00022481"/>
    </source>
</evidence>
<dbReference type="Gene3D" id="3.30.700.10">
    <property type="entry name" value="Glycoprotein, Type 4 Pilin"/>
    <property type="match status" value="1"/>
</dbReference>
<keyword evidence="6 8" id="KW-0472">Membrane</keyword>
<evidence type="ECO:0000256" key="2">
    <source>
        <dbReference type="ARBA" id="ARBA00005233"/>
    </source>
</evidence>
<dbReference type="SUPFAM" id="SSF54523">
    <property type="entry name" value="Pili subunits"/>
    <property type="match status" value="1"/>
</dbReference>
<reference evidence="9 10" key="1">
    <citation type="submission" date="2023-06" db="EMBL/GenBank/DDBJ databases">
        <title>Pelomonas sp. APW6 16S ribosomal RNA gene genome sequencing and assembly.</title>
        <authorList>
            <person name="Woo H."/>
        </authorList>
    </citation>
    <scope>NUCLEOTIDE SEQUENCE [LARGE SCALE GENOMIC DNA]</scope>
    <source>
        <strain evidence="9 10">APW6</strain>
    </source>
</reference>
<keyword evidence="3" id="KW-0488">Methylation</keyword>
<proteinExistence type="inferred from homology"/>
<keyword evidence="4 8" id="KW-0812">Transmembrane</keyword>
<evidence type="ECO:0000256" key="1">
    <source>
        <dbReference type="ARBA" id="ARBA00004167"/>
    </source>
</evidence>
<accession>A0ABT7LDG4</accession>
<evidence type="ECO:0000313" key="9">
    <source>
        <dbReference type="EMBL" id="MDL5030903.1"/>
    </source>
</evidence>
<dbReference type="EMBL" id="JASVDS010000001">
    <property type="protein sequence ID" value="MDL5030903.1"/>
    <property type="molecule type" value="Genomic_DNA"/>
</dbReference>
<evidence type="ECO:0000313" key="10">
    <source>
        <dbReference type="Proteomes" id="UP001238603"/>
    </source>
</evidence>
<gene>
    <name evidence="9" type="ORF">QRD43_03210</name>
</gene>
<dbReference type="NCBIfam" id="TIGR02532">
    <property type="entry name" value="IV_pilin_GFxxxE"/>
    <property type="match status" value="1"/>
</dbReference>
<dbReference type="Proteomes" id="UP001238603">
    <property type="component" value="Unassembled WGS sequence"/>
</dbReference>
<keyword evidence="7" id="KW-0281">Fimbrium</keyword>
<dbReference type="PANTHER" id="PTHR30093:SF44">
    <property type="entry name" value="TYPE II SECRETION SYSTEM CORE PROTEIN G"/>
    <property type="match status" value="1"/>
</dbReference>
<evidence type="ECO:0000256" key="4">
    <source>
        <dbReference type="ARBA" id="ARBA00022692"/>
    </source>
</evidence>
<evidence type="ECO:0000256" key="6">
    <source>
        <dbReference type="ARBA" id="ARBA00023136"/>
    </source>
</evidence>
<dbReference type="Pfam" id="PF07963">
    <property type="entry name" value="N_methyl"/>
    <property type="match status" value="1"/>
</dbReference>
<comment type="similarity">
    <text evidence="2 7">Belongs to the N-Me-Phe pilin family.</text>
</comment>
<dbReference type="InterPro" id="IPR012902">
    <property type="entry name" value="N_methyl_site"/>
</dbReference>
<sequence>MREQRGFTLIELMIVVAILGILAAIAFPVYQDYAGKAAVSAGMSDIRPGIQNYEILLNEHRPDTDFVPANLGLQGVTPNCSDIAVVAPESTGNADPAITCTIKGTPGVTGKKILYSRNSSGVWACKSDAEARFYKPAGCASL</sequence>
<evidence type="ECO:0000256" key="8">
    <source>
        <dbReference type="SAM" id="Phobius"/>
    </source>
</evidence>
<keyword evidence="5 8" id="KW-1133">Transmembrane helix</keyword>
<comment type="caution">
    <text evidence="9">The sequence shown here is derived from an EMBL/GenBank/DDBJ whole genome shotgun (WGS) entry which is preliminary data.</text>
</comment>
<protein>
    <submittedName>
        <fullName evidence="9">Pilin</fullName>
    </submittedName>
</protein>
<evidence type="ECO:0000256" key="7">
    <source>
        <dbReference type="RuleBase" id="RU000389"/>
    </source>
</evidence>
<feature type="transmembrane region" description="Helical" evidence="8">
    <location>
        <begin position="12"/>
        <end position="30"/>
    </location>
</feature>